<reference evidence="5 6" key="1">
    <citation type="submission" date="2020-07" db="EMBL/GenBank/DDBJ databases">
        <title>Fungal Genomes of the International Space Station.</title>
        <authorList>
            <person name="Seuylemezian A."/>
            <person name="Singh N.K."/>
            <person name="Wood J."/>
            <person name="Venkateswaran K."/>
        </authorList>
    </citation>
    <scope>NUCLEOTIDE SEQUENCE [LARGE SCALE GENOMIC DNA]</scope>
    <source>
        <strain evidence="5 6">PL-B2</strain>
    </source>
</reference>
<dbReference type="RefSeq" id="WP_221873436.1">
    <property type="nucleotide sequence ID" value="NZ_JACWFH010000011.1"/>
</dbReference>
<evidence type="ECO:0000256" key="2">
    <source>
        <dbReference type="ARBA" id="ARBA00023056"/>
    </source>
</evidence>
<dbReference type="InterPro" id="IPR011004">
    <property type="entry name" value="Trimer_LpxA-like_sf"/>
</dbReference>
<keyword evidence="5" id="KW-0548">Nucleotidyltransferase</keyword>
<evidence type="ECO:0000259" key="3">
    <source>
        <dbReference type="Pfam" id="PF00483"/>
    </source>
</evidence>
<dbReference type="InterPro" id="IPR005835">
    <property type="entry name" value="NTP_transferase_dom"/>
</dbReference>
<accession>A0ABS7K4M5</accession>
<dbReference type="Proteomes" id="UP000769780">
    <property type="component" value="Unassembled WGS sequence"/>
</dbReference>
<dbReference type="GO" id="GO:0016779">
    <property type="term" value="F:nucleotidyltransferase activity"/>
    <property type="evidence" value="ECO:0007669"/>
    <property type="project" value="UniProtKB-KW"/>
</dbReference>
<sequence>MKKRLLGVIDATTYSENLKDLTPHRSVAAIPFGGRYRLIDFILSNMVNSGIQSVAIFPKYEYRSLMDHLGSGKNWDLNRKRDGLFFFPSPRLDKPVFGIDSFEHFAANIDFLNRSTQDYCLIASANTIFNMDFYPVLEWHMEQGCDITEVRNAGESLNIFLVKTSLLLELIHTRNETGYLNMRDVVKDINSPYRLCYYPYEGYALTVDSIDHYYLASMELLNPMVWKQLFLKDRPILTKVKDEPPTHYSKNAVVHNSMIANGAIIEGTVENSIIARGVKIAKGAIVKNSIIMQKTQIGENCILDHVILDKDVKVESGVSIAGTKEVPRILQKGSIAKGECVNT</sequence>
<keyword evidence="6" id="KW-1185">Reference proteome</keyword>
<dbReference type="PANTHER" id="PTHR43523:SF6">
    <property type="entry name" value="GLYCOGEN BIOSYNTHESIS PROTEIN GLGD"/>
    <property type="match status" value="1"/>
</dbReference>
<dbReference type="InterPro" id="IPR056818">
    <property type="entry name" value="GlmU/GlgC-like_hexapep"/>
</dbReference>
<dbReference type="CDD" id="cd04651">
    <property type="entry name" value="LbH_G1P_AT_C"/>
    <property type="match status" value="1"/>
</dbReference>
<comment type="caution">
    <text evidence="5">The sequence shown here is derived from an EMBL/GenBank/DDBJ whole genome shotgun (WGS) entry which is preliminary data.</text>
</comment>
<dbReference type="Gene3D" id="2.160.10.10">
    <property type="entry name" value="Hexapeptide repeat proteins"/>
    <property type="match status" value="1"/>
</dbReference>
<dbReference type="InterPro" id="IPR011831">
    <property type="entry name" value="ADP-Glc_PPase"/>
</dbReference>
<dbReference type="SUPFAM" id="SSF51161">
    <property type="entry name" value="Trimeric LpxA-like enzymes"/>
    <property type="match status" value="1"/>
</dbReference>
<dbReference type="Gene3D" id="3.90.550.10">
    <property type="entry name" value="Spore Coat Polysaccharide Biosynthesis Protein SpsA, Chain A"/>
    <property type="match status" value="2"/>
</dbReference>
<dbReference type="Pfam" id="PF24894">
    <property type="entry name" value="Hexapep_GlmU"/>
    <property type="match status" value="1"/>
</dbReference>
<evidence type="ECO:0000313" key="6">
    <source>
        <dbReference type="Proteomes" id="UP000769780"/>
    </source>
</evidence>
<comment type="similarity">
    <text evidence="1">Belongs to the bacterial/plant glucose-1-phosphate adenylyltransferase family.</text>
</comment>
<dbReference type="SUPFAM" id="SSF53448">
    <property type="entry name" value="Nucleotide-diphospho-sugar transferases"/>
    <property type="match status" value="1"/>
</dbReference>
<keyword evidence="5" id="KW-0808">Transferase</keyword>
<dbReference type="Pfam" id="PF00483">
    <property type="entry name" value="NTP_transferase"/>
    <property type="match status" value="1"/>
</dbReference>
<dbReference type="PANTHER" id="PTHR43523">
    <property type="entry name" value="GLUCOSE-1-PHOSPHATE ADENYLYLTRANSFERASE-RELATED"/>
    <property type="match status" value="1"/>
</dbReference>
<proteinExistence type="inferred from homology"/>
<feature type="domain" description="Glucose-1-phosphate adenylyltransferase/Bifunctional protein GlmU-like C-terminal hexapeptide" evidence="4">
    <location>
        <begin position="250"/>
        <end position="320"/>
    </location>
</feature>
<dbReference type="CDD" id="cd02508">
    <property type="entry name" value="ADP_Glucose_PP"/>
    <property type="match status" value="1"/>
</dbReference>
<dbReference type="InterPro" id="IPR029044">
    <property type="entry name" value="Nucleotide-diphossugar_trans"/>
</dbReference>
<evidence type="ECO:0000259" key="4">
    <source>
        <dbReference type="Pfam" id="PF24894"/>
    </source>
</evidence>
<evidence type="ECO:0000313" key="5">
    <source>
        <dbReference type="EMBL" id="MBY0097213.1"/>
    </source>
</evidence>
<organism evidence="5 6">
    <name type="scientific">Mesobacillus maritimus</name>
    <dbReference type="NCBI Taxonomy" id="1643336"/>
    <lineage>
        <taxon>Bacteria</taxon>
        <taxon>Bacillati</taxon>
        <taxon>Bacillota</taxon>
        <taxon>Bacilli</taxon>
        <taxon>Bacillales</taxon>
        <taxon>Bacillaceae</taxon>
        <taxon>Mesobacillus</taxon>
    </lineage>
</organism>
<gene>
    <name evidence="5" type="ORF">H0185_10350</name>
</gene>
<dbReference type="EMBL" id="JACWFH010000011">
    <property type="protein sequence ID" value="MBY0097213.1"/>
    <property type="molecule type" value="Genomic_DNA"/>
</dbReference>
<keyword evidence="2" id="KW-0320">Glycogen biosynthesis</keyword>
<name>A0ABS7K4M5_9BACI</name>
<feature type="domain" description="Nucleotidyl transferase" evidence="3">
    <location>
        <begin position="16"/>
        <end position="147"/>
    </location>
</feature>
<protein>
    <submittedName>
        <fullName evidence="5">Glucose-1-phosphate adenylyltransferase</fullName>
    </submittedName>
</protein>
<evidence type="ECO:0000256" key="1">
    <source>
        <dbReference type="ARBA" id="ARBA00010443"/>
    </source>
</evidence>